<proteinExistence type="predicted"/>
<reference evidence="2 3" key="1">
    <citation type="journal article" date="2021" name="Sci. Rep.">
        <title>Genome sequencing of the multicellular alga Astrephomene provides insights into convergent evolution of germ-soma differentiation.</title>
        <authorList>
            <person name="Yamashita S."/>
            <person name="Yamamoto K."/>
            <person name="Matsuzaki R."/>
            <person name="Suzuki S."/>
            <person name="Yamaguchi H."/>
            <person name="Hirooka S."/>
            <person name="Minakuchi Y."/>
            <person name="Miyagishima S."/>
            <person name="Kawachi M."/>
            <person name="Toyoda A."/>
            <person name="Nozaki H."/>
        </authorList>
    </citation>
    <scope>NUCLEOTIDE SEQUENCE [LARGE SCALE GENOMIC DNA]</scope>
    <source>
        <strain evidence="2 3">NIES-4017</strain>
    </source>
</reference>
<dbReference type="AlphaFoldDB" id="A0AAD3HR73"/>
<sequence>FTMAPANAAATAATAVAAAAGGPSAAPGGGGGRLLPLPRPGDWIKLKNVTPRFVRGQLQLSFCDKSHIVARAEKDSTKDRKAYEARMTGGPRGPPCLNTFAPTDEAQLLARPCYEWQELPLRTLRQVLMQQDTCDCTPARVMARVVAFMSPQPSSPPAAGADATSPGRAEAPACPQAGGSRNNQPPAFGLVLQDATASLRVELAGLSAAFFCGLSQGGCSSSSGGGVVTRARAAKAARQSQPPPEPQSQVEECEEQRLLAVLRRLADQGRPGGSWIECVLRPLYARRDNPWQTTLYSLEHTVLQQPLPPPRLGGPAAPA</sequence>
<organism evidence="2 3">
    <name type="scientific">Astrephomene gubernaculifera</name>
    <dbReference type="NCBI Taxonomy" id="47775"/>
    <lineage>
        <taxon>Eukaryota</taxon>
        <taxon>Viridiplantae</taxon>
        <taxon>Chlorophyta</taxon>
        <taxon>core chlorophytes</taxon>
        <taxon>Chlorophyceae</taxon>
        <taxon>CS clade</taxon>
        <taxon>Chlamydomonadales</taxon>
        <taxon>Astrephomenaceae</taxon>
        <taxon>Astrephomene</taxon>
    </lineage>
</organism>
<evidence type="ECO:0000313" key="3">
    <source>
        <dbReference type="Proteomes" id="UP001054857"/>
    </source>
</evidence>
<accession>A0AAD3HR73</accession>
<gene>
    <name evidence="2" type="ORF">Agub_g12285</name>
</gene>
<protein>
    <submittedName>
        <fullName evidence="2">Uncharacterized protein</fullName>
    </submittedName>
</protein>
<name>A0AAD3HR73_9CHLO</name>
<dbReference type="Proteomes" id="UP001054857">
    <property type="component" value="Unassembled WGS sequence"/>
</dbReference>
<dbReference type="EMBL" id="BMAR01000035">
    <property type="protein sequence ID" value="GFR50133.1"/>
    <property type="molecule type" value="Genomic_DNA"/>
</dbReference>
<keyword evidence="3" id="KW-1185">Reference proteome</keyword>
<feature type="compositionally biased region" description="Low complexity" evidence="1">
    <location>
        <begin position="151"/>
        <end position="166"/>
    </location>
</feature>
<comment type="caution">
    <text evidence="2">The sequence shown here is derived from an EMBL/GenBank/DDBJ whole genome shotgun (WGS) entry which is preliminary data.</text>
</comment>
<feature type="region of interest" description="Disordered" evidence="1">
    <location>
        <begin position="151"/>
        <end position="182"/>
    </location>
</feature>
<evidence type="ECO:0000256" key="1">
    <source>
        <dbReference type="SAM" id="MobiDB-lite"/>
    </source>
</evidence>
<feature type="non-terminal residue" evidence="2">
    <location>
        <position position="1"/>
    </location>
</feature>
<evidence type="ECO:0000313" key="2">
    <source>
        <dbReference type="EMBL" id="GFR50133.1"/>
    </source>
</evidence>